<dbReference type="Gene3D" id="1.10.3720.10">
    <property type="entry name" value="MetI-like"/>
    <property type="match status" value="1"/>
</dbReference>
<organism evidence="9 10">
    <name type="scientific">Alkalibacterium olivapovliticus</name>
    <dbReference type="NCBI Taxonomy" id="99907"/>
    <lineage>
        <taxon>Bacteria</taxon>
        <taxon>Bacillati</taxon>
        <taxon>Bacillota</taxon>
        <taxon>Bacilli</taxon>
        <taxon>Lactobacillales</taxon>
        <taxon>Carnobacteriaceae</taxon>
        <taxon>Alkalibacterium</taxon>
    </lineage>
</organism>
<evidence type="ECO:0000256" key="2">
    <source>
        <dbReference type="ARBA" id="ARBA00022448"/>
    </source>
</evidence>
<dbReference type="InterPro" id="IPR000515">
    <property type="entry name" value="MetI-like"/>
</dbReference>
<comment type="subcellular location">
    <subcellularLocation>
        <location evidence="6">Cell membrane</location>
        <topology evidence="6">Multi-pass membrane protein</topology>
    </subcellularLocation>
    <subcellularLocation>
        <location evidence="1">Membrane</location>
        <topology evidence="1">Multi-pass membrane protein</topology>
    </subcellularLocation>
</comment>
<keyword evidence="2 6" id="KW-0813">Transport</keyword>
<evidence type="ECO:0000313" key="10">
    <source>
        <dbReference type="Proteomes" id="UP000238205"/>
    </source>
</evidence>
<keyword evidence="10" id="KW-1185">Reference proteome</keyword>
<evidence type="ECO:0000256" key="5">
    <source>
        <dbReference type="ARBA" id="ARBA00023136"/>
    </source>
</evidence>
<evidence type="ECO:0000259" key="8">
    <source>
        <dbReference type="PROSITE" id="PS50928"/>
    </source>
</evidence>
<dbReference type="GO" id="GO:0005886">
    <property type="term" value="C:plasma membrane"/>
    <property type="evidence" value="ECO:0007669"/>
    <property type="project" value="UniProtKB-SubCell"/>
</dbReference>
<feature type="region of interest" description="Disordered" evidence="7">
    <location>
        <begin position="1"/>
        <end position="26"/>
    </location>
</feature>
<feature type="transmembrane region" description="Helical" evidence="6">
    <location>
        <begin position="257"/>
        <end position="278"/>
    </location>
</feature>
<protein>
    <submittedName>
        <fullName evidence="9">Putative aldouronate transport system permease protein</fullName>
    </submittedName>
</protein>
<feature type="transmembrane region" description="Helical" evidence="6">
    <location>
        <begin position="314"/>
        <end position="338"/>
    </location>
</feature>
<comment type="caution">
    <text evidence="9">The sequence shown here is derived from an EMBL/GenBank/DDBJ whole genome shotgun (WGS) entry which is preliminary data.</text>
</comment>
<evidence type="ECO:0000256" key="4">
    <source>
        <dbReference type="ARBA" id="ARBA00022989"/>
    </source>
</evidence>
<evidence type="ECO:0000256" key="6">
    <source>
        <dbReference type="RuleBase" id="RU363032"/>
    </source>
</evidence>
<dbReference type="InterPro" id="IPR035906">
    <property type="entry name" value="MetI-like_sf"/>
</dbReference>
<reference evidence="9 10" key="1">
    <citation type="submission" date="2018-03" db="EMBL/GenBank/DDBJ databases">
        <title>Genomic Encyclopedia of Archaeal and Bacterial Type Strains, Phase II (KMG-II): from individual species to whole genera.</title>
        <authorList>
            <person name="Goeker M."/>
        </authorList>
    </citation>
    <scope>NUCLEOTIDE SEQUENCE [LARGE SCALE GENOMIC DNA]</scope>
    <source>
        <strain evidence="9 10">DSM 13175</strain>
    </source>
</reference>
<dbReference type="AlphaFoldDB" id="A0A2T0W676"/>
<feature type="transmembrane region" description="Helical" evidence="6">
    <location>
        <begin position="166"/>
        <end position="187"/>
    </location>
</feature>
<feature type="domain" description="ABC transmembrane type-1" evidence="8">
    <location>
        <begin position="121"/>
        <end position="339"/>
    </location>
</feature>
<name>A0A2T0W676_9LACT</name>
<proteinExistence type="inferred from homology"/>
<comment type="similarity">
    <text evidence="6">Belongs to the binding-protein-dependent transport system permease family.</text>
</comment>
<keyword evidence="3 6" id="KW-0812">Transmembrane</keyword>
<evidence type="ECO:0000256" key="1">
    <source>
        <dbReference type="ARBA" id="ARBA00004141"/>
    </source>
</evidence>
<feature type="transmembrane region" description="Helical" evidence="6">
    <location>
        <begin position="125"/>
        <end position="146"/>
    </location>
</feature>
<dbReference type="Proteomes" id="UP000238205">
    <property type="component" value="Unassembled WGS sequence"/>
</dbReference>
<dbReference type="PROSITE" id="PS50928">
    <property type="entry name" value="ABC_TM1"/>
    <property type="match status" value="1"/>
</dbReference>
<keyword evidence="4 6" id="KW-1133">Transmembrane helix</keyword>
<dbReference type="Pfam" id="PF00528">
    <property type="entry name" value="BPD_transp_1"/>
    <property type="match status" value="1"/>
</dbReference>
<dbReference type="RefSeq" id="WP_106193843.1">
    <property type="nucleotide sequence ID" value="NZ_PVTO01000014.1"/>
</dbReference>
<dbReference type="PANTHER" id="PTHR43496">
    <property type="entry name" value="PROTEIN LPLB"/>
    <property type="match status" value="1"/>
</dbReference>
<sequence>MELDSQTPGGTGTGPTGNNPETGIASAQGGVKDVEAYKEKLKQTQVSKWESTSKSLKKDWQLYTFLILPVIYLVIFQYLPMIGNVIAFRRFVPGGSMLGQDFVGLRYFEMFWNDRTFWRVFRNTFTIGGLTLLFNFPIPIIFALLLNEVKSMKFKRFVQTASYLPYFISMVIIAGMIMEMLSANGIINQMIQFFGGDSIIFLQRAEWFRTIYVASGVWQTTGWGAILYLAALTNIDPNLYEAAAIDGAGRLKQTWHVTIPGILPTIMTLLILNIGNFMNVGFEKVFLLYNPLTYETADVISTYLYRIGLGSANFSYATAIGLAQAVVGFVLVMSANLLSRKLTNRSLW</sequence>
<dbReference type="EMBL" id="PVTO01000014">
    <property type="protein sequence ID" value="PRY82220.1"/>
    <property type="molecule type" value="Genomic_DNA"/>
</dbReference>
<dbReference type="CDD" id="cd06261">
    <property type="entry name" value="TM_PBP2"/>
    <property type="match status" value="1"/>
</dbReference>
<evidence type="ECO:0000256" key="7">
    <source>
        <dbReference type="SAM" id="MobiDB-lite"/>
    </source>
</evidence>
<dbReference type="PANTHER" id="PTHR43496:SF1">
    <property type="entry name" value="POLYGALACTURONAN_RHAMNOGALACTURONAN TRANSPORT SYSTEM PERMEASE PROTEIN YTEP"/>
    <property type="match status" value="1"/>
</dbReference>
<evidence type="ECO:0000313" key="9">
    <source>
        <dbReference type="EMBL" id="PRY82220.1"/>
    </source>
</evidence>
<keyword evidence="5 6" id="KW-0472">Membrane</keyword>
<feature type="transmembrane region" description="Helical" evidence="6">
    <location>
        <begin position="60"/>
        <end position="79"/>
    </location>
</feature>
<dbReference type="GO" id="GO:0055085">
    <property type="term" value="P:transmembrane transport"/>
    <property type="evidence" value="ECO:0007669"/>
    <property type="project" value="InterPro"/>
</dbReference>
<gene>
    <name evidence="9" type="ORF">CLV38_11416</name>
</gene>
<accession>A0A2T0W676</accession>
<dbReference type="SUPFAM" id="SSF161098">
    <property type="entry name" value="MetI-like"/>
    <property type="match status" value="1"/>
</dbReference>
<dbReference type="OrthoDB" id="9785836at2"/>
<evidence type="ECO:0000256" key="3">
    <source>
        <dbReference type="ARBA" id="ARBA00022692"/>
    </source>
</evidence>